<dbReference type="SUPFAM" id="SSF53474">
    <property type="entry name" value="alpha/beta-Hydrolases"/>
    <property type="match status" value="1"/>
</dbReference>
<feature type="non-terminal residue" evidence="2">
    <location>
        <position position="1"/>
    </location>
</feature>
<accession>A0A3P7LMS7</accession>
<dbReference type="Proteomes" id="UP000270094">
    <property type="component" value="Unassembled WGS sequence"/>
</dbReference>
<protein>
    <recommendedName>
        <fullName evidence="1">Carboxylesterase type B domain-containing protein</fullName>
    </recommendedName>
</protein>
<evidence type="ECO:0000259" key="1">
    <source>
        <dbReference type="Pfam" id="PF00135"/>
    </source>
</evidence>
<name>A0A3P7LMS7_STRVU</name>
<dbReference type="AlphaFoldDB" id="A0A3P7LMS7"/>
<dbReference type="PANTHER" id="PTHR44590">
    <property type="entry name" value="CARBOXYLIC ESTER HYDROLASE-RELATED"/>
    <property type="match status" value="1"/>
</dbReference>
<proteinExistence type="predicted"/>
<dbReference type="EMBL" id="UYYB01108857">
    <property type="protein sequence ID" value="VDM80508.1"/>
    <property type="molecule type" value="Genomic_DNA"/>
</dbReference>
<dbReference type="InterPro" id="IPR002018">
    <property type="entry name" value="CarbesteraseB"/>
</dbReference>
<sequence>FALEVSTYPTWKAYSSSGTHSNNAIFPARISSLTLAKGVNFGKKRDSPECQVRTNYGLIEGRRYTAKDGFKMDAFLGVPYAQPPVGELRFKVSYATLTG</sequence>
<organism evidence="2 3">
    <name type="scientific">Strongylus vulgaris</name>
    <name type="common">Blood worm</name>
    <dbReference type="NCBI Taxonomy" id="40348"/>
    <lineage>
        <taxon>Eukaryota</taxon>
        <taxon>Metazoa</taxon>
        <taxon>Ecdysozoa</taxon>
        <taxon>Nematoda</taxon>
        <taxon>Chromadorea</taxon>
        <taxon>Rhabditida</taxon>
        <taxon>Rhabditina</taxon>
        <taxon>Rhabditomorpha</taxon>
        <taxon>Strongyloidea</taxon>
        <taxon>Strongylidae</taxon>
        <taxon>Strongylus</taxon>
    </lineage>
</organism>
<feature type="domain" description="Carboxylesterase type B" evidence="1">
    <location>
        <begin position="51"/>
        <end position="92"/>
    </location>
</feature>
<dbReference type="OrthoDB" id="19653at2759"/>
<evidence type="ECO:0000313" key="3">
    <source>
        <dbReference type="Proteomes" id="UP000270094"/>
    </source>
</evidence>
<evidence type="ECO:0000313" key="2">
    <source>
        <dbReference type="EMBL" id="VDM80508.1"/>
    </source>
</evidence>
<dbReference type="InterPro" id="IPR029058">
    <property type="entry name" value="AB_hydrolase_fold"/>
</dbReference>
<gene>
    <name evidence="2" type="ORF">SVUK_LOCUS15506</name>
</gene>
<keyword evidence="3" id="KW-1185">Reference proteome</keyword>
<dbReference type="PANTHER" id="PTHR44590:SF3">
    <property type="entry name" value="CARBOXYLESTERASE TYPE B DOMAIN-CONTAINING PROTEIN"/>
    <property type="match status" value="1"/>
</dbReference>
<reference evidence="2 3" key="1">
    <citation type="submission" date="2018-11" db="EMBL/GenBank/DDBJ databases">
        <authorList>
            <consortium name="Pathogen Informatics"/>
        </authorList>
    </citation>
    <scope>NUCLEOTIDE SEQUENCE [LARGE SCALE GENOMIC DNA]</scope>
</reference>
<dbReference type="Gene3D" id="3.40.50.1820">
    <property type="entry name" value="alpha/beta hydrolase"/>
    <property type="match status" value="1"/>
</dbReference>
<dbReference type="Pfam" id="PF00135">
    <property type="entry name" value="COesterase"/>
    <property type="match status" value="1"/>
</dbReference>